<accession>A0A1E3NHT4</accession>
<feature type="compositionally biased region" description="Low complexity" evidence="5">
    <location>
        <begin position="140"/>
        <end position="153"/>
    </location>
</feature>
<feature type="compositionally biased region" description="Basic and acidic residues" evidence="5">
    <location>
        <begin position="318"/>
        <end position="335"/>
    </location>
</feature>
<dbReference type="OrthoDB" id="3998208at2759"/>
<evidence type="ECO:0000256" key="1">
    <source>
        <dbReference type="ARBA" id="ARBA00004123"/>
    </source>
</evidence>
<organism evidence="7 8">
    <name type="scientific">Pichia membranifaciens NRRL Y-2026</name>
    <dbReference type="NCBI Taxonomy" id="763406"/>
    <lineage>
        <taxon>Eukaryota</taxon>
        <taxon>Fungi</taxon>
        <taxon>Dikarya</taxon>
        <taxon>Ascomycota</taxon>
        <taxon>Saccharomycotina</taxon>
        <taxon>Pichiomycetes</taxon>
        <taxon>Pichiales</taxon>
        <taxon>Pichiaceae</taxon>
        <taxon>Pichia</taxon>
    </lineage>
</organism>
<evidence type="ECO:0000256" key="4">
    <source>
        <dbReference type="SAM" id="Coils"/>
    </source>
</evidence>
<dbReference type="Pfam" id="PF11488">
    <property type="entry name" value="Lge1"/>
    <property type="match status" value="1"/>
</dbReference>
<evidence type="ECO:0000259" key="6">
    <source>
        <dbReference type="Pfam" id="PF11488"/>
    </source>
</evidence>
<protein>
    <recommendedName>
        <fullName evidence="6">Transcription regulator LGE1 helical region domain-containing protein</fullName>
    </recommendedName>
</protein>
<keyword evidence="3" id="KW-0539">Nucleus</keyword>
<feature type="compositionally biased region" description="Gly residues" evidence="5">
    <location>
        <begin position="191"/>
        <end position="214"/>
    </location>
</feature>
<feature type="region of interest" description="Disordered" evidence="5">
    <location>
        <begin position="1"/>
        <end position="214"/>
    </location>
</feature>
<dbReference type="EMBL" id="KV454004">
    <property type="protein sequence ID" value="ODQ45705.1"/>
    <property type="molecule type" value="Genomic_DNA"/>
</dbReference>
<feature type="compositionally biased region" description="Basic and acidic residues" evidence="5">
    <location>
        <begin position="261"/>
        <end position="270"/>
    </location>
</feature>
<feature type="compositionally biased region" description="Low complexity" evidence="5">
    <location>
        <begin position="114"/>
        <end position="126"/>
    </location>
</feature>
<evidence type="ECO:0000313" key="7">
    <source>
        <dbReference type="EMBL" id="ODQ45705.1"/>
    </source>
</evidence>
<evidence type="ECO:0000256" key="5">
    <source>
        <dbReference type="SAM" id="MobiDB-lite"/>
    </source>
</evidence>
<comment type="subcellular location">
    <subcellularLocation>
        <location evidence="1">Nucleus</location>
    </subcellularLocation>
</comment>
<feature type="compositionally biased region" description="Low complexity" evidence="5">
    <location>
        <begin position="8"/>
        <end position="41"/>
    </location>
</feature>
<dbReference type="GO" id="GO:0005634">
    <property type="term" value="C:nucleus"/>
    <property type="evidence" value="ECO:0007669"/>
    <property type="project" value="UniProtKB-SubCell"/>
</dbReference>
<feature type="region of interest" description="Disordered" evidence="5">
    <location>
        <begin position="258"/>
        <end position="289"/>
    </location>
</feature>
<keyword evidence="8" id="KW-1185">Reference proteome</keyword>
<evidence type="ECO:0000313" key="8">
    <source>
        <dbReference type="Proteomes" id="UP000094455"/>
    </source>
</evidence>
<dbReference type="STRING" id="763406.A0A1E3NHT4"/>
<dbReference type="RefSeq" id="XP_019016818.1">
    <property type="nucleotide sequence ID" value="XM_019161420.1"/>
</dbReference>
<proteinExistence type="predicted"/>
<keyword evidence="2" id="KW-0156">Chromatin regulator</keyword>
<gene>
    <name evidence="7" type="ORF">PICMEDRAFT_16995</name>
</gene>
<reference evidence="7 8" key="1">
    <citation type="journal article" date="2016" name="Proc. Natl. Acad. Sci. U.S.A.">
        <title>Comparative genomics of biotechnologically important yeasts.</title>
        <authorList>
            <person name="Riley R."/>
            <person name="Haridas S."/>
            <person name="Wolfe K.H."/>
            <person name="Lopes M.R."/>
            <person name="Hittinger C.T."/>
            <person name="Goeker M."/>
            <person name="Salamov A.A."/>
            <person name="Wisecaver J.H."/>
            <person name="Long T.M."/>
            <person name="Calvey C.H."/>
            <person name="Aerts A.L."/>
            <person name="Barry K.W."/>
            <person name="Choi C."/>
            <person name="Clum A."/>
            <person name="Coughlan A.Y."/>
            <person name="Deshpande S."/>
            <person name="Douglass A.P."/>
            <person name="Hanson S.J."/>
            <person name="Klenk H.-P."/>
            <person name="LaButti K.M."/>
            <person name="Lapidus A."/>
            <person name="Lindquist E.A."/>
            <person name="Lipzen A.M."/>
            <person name="Meier-Kolthoff J.P."/>
            <person name="Ohm R.A."/>
            <person name="Otillar R.P."/>
            <person name="Pangilinan J.L."/>
            <person name="Peng Y."/>
            <person name="Rokas A."/>
            <person name="Rosa C.A."/>
            <person name="Scheuner C."/>
            <person name="Sibirny A.A."/>
            <person name="Slot J.C."/>
            <person name="Stielow J.B."/>
            <person name="Sun H."/>
            <person name="Kurtzman C.P."/>
            <person name="Blackwell M."/>
            <person name="Grigoriev I.V."/>
            <person name="Jeffries T.W."/>
        </authorList>
    </citation>
    <scope>NUCLEOTIDE SEQUENCE [LARGE SCALE GENOMIC DNA]</scope>
    <source>
        <strain evidence="7 8">NRRL Y-2026</strain>
    </source>
</reference>
<keyword evidence="4" id="KW-0175">Coiled coil</keyword>
<feature type="compositionally biased region" description="Gly residues" evidence="5">
    <location>
        <begin position="42"/>
        <end position="54"/>
    </location>
</feature>
<feature type="compositionally biased region" description="Polar residues" evidence="5">
    <location>
        <begin position="92"/>
        <end position="113"/>
    </location>
</feature>
<dbReference type="Proteomes" id="UP000094455">
    <property type="component" value="Unassembled WGS sequence"/>
</dbReference>
<dbReference type="GO" id="GO:0006325">
    <property type="term" value="P:chromatin organization"/>
    <property type="evidence" value="ECO:0007669"/>
    <property type="project" value="UniProtKB-KW"/>
</dbReference>
<feature type="region of interest" description="Disordered" evidence="5">
    <location>
        <begin position="314"/>
        <end position="335"/>
    </location>
</feature>
<dbReference type="AlphaFoldDB" id="A0A1E3NHT4"/>
<evidence type="ECO:0000256" key="3">
    <source>
        <dbReference type="ARBA" id="ARBA00023242"/>
    </source>
</evidence>
<feature type="compositionally biased region" description="Low complexity" evidence="5">
    <location>
        <begin position="80"/>
        <end position="91"/>
    </location>
</feature>
<evidence type="ECO:0000256" key="2">
    <source>
        <dbReference type="ARBA" id="ARBA00022853"/>
    </source>
</evidence>
<feature type="coiled-coil region" evidence="4">
    <location>
        <begin position="382"/>
        <end position="416"/>
    </location>
</feature>
<dbReference type="InterPro" id="IPR021581">
    <property type="entry name" value="Tscrpt_reg_Lge1"/>
</dbReference>
<dbReference type="GeneID" id="30178107"/>
<feature type="domain" description="Transcription regulator LGE1 helical region" evidence="6">
    <location>
        <begin position="345"/>
        <end position="414"/>
    </location>
</feature>
<sequence>MRGSNMNSKYSSRGGSSFRGSSASGSYGYYHDPYYSSSPSRGGRGGSRGRGGSSSYGYYGSPPGYGGRKESGDPQGHPHPSGYSYGRPGSGLTPTSSASGLTPGSAQQHSEQMSAYPASSSSAGSATYERSMESNGESGGYTAHGASSSSGGSNEAGGDDYESARWEQYVGEYSRGKSEGSPRFRGRGRGRGGSGRGTWRGSRGGPYYGRGRGGFEYEGYPTGPASGQFYYGREFAAGGTAGSGDVAATVGEARASPGEGYKYHGHEENGYPKAHPGAAKDESSSVSAGSGAAAGAASAATSAATSAAAVAAAASGKAEVDKHKAEETRLKREHEHKKNMEFREKHWIERIQASGEMRKTLSRHFNELDAVNSKLLDVGTRRAELEIEVNRYNRVLKAEEDRVRLAEEKLEAMNLSF</sequence>
<name>A0A1E3NHT4_9ASCO</name>